<dbReference type="PANTHER" id="PTHR30146">
    <property type="entry name" value="LACI-RELATED TRANSCRIPTIONAL REPRESSOR"/>
    <property type="match status" value="1"/>
</dbReference>
<keyword evidence="3 6" id="KW-0238">DNA-binding</keyword>
<dbReference type="InterPro" id="IPR028082">
    <property type="entry name" value="Peripla_BP_I"/>
</dbReference>
<dbReference type="CDD" id="cd06278">
    <property type="entry name" value="PBP1_LacI-like"/>
    <property type="match status" value="1"/>
</dbReference>
<dbReference type="KEGG" id="vih:AB0763_06195"/>
<organism evidence="6">
    <name type="scientific">Vibrio sp. HB236076</name>
    <dbReference type="NCBI Taxonomy" id="3232307"/>
    <lineage>
        <taxon>Bacteria</taxon>
        <taxon>Pseudomonadati</taxon>
        <taxon>Pseudomonadota</taxon>
        <taxon>Gammaproteobacteria</taxon>
        <taxon>Vibrionales</taxon>
        <taxon>Vibrionaceae</taxon>
        <taxon>Vibrio</taxon>
    </lineage>
</organism>
<evidence type="ECO:0000313" key="6">
    <source>
        <dbReference type="EMBL" id="XDK26226.1"/>
    </source>
</evidence>
<dbReference type="SMART" id="SM00354">
    <property type="entry name" value="HTH_LACI"/>
    <property type="match status" value="1"/>
</dbReference>
<dbReference type="SUPFAM" id="SSF47413">
    <property type="entry name" value="lambda repressor-like DNA-binding domains"/>
    <property type="match status" value="1"/>
</dbReference>
<gene>
    <name evidence="6" type="ORF">AB0763_06195</name>
</gene>
<feature type="domain" description="HTH lacI-type" evidence="5">
    <location>
        <begin position="9"/>
        <end position="63"/>
    </location>
</feature>
<dbReference type="InterPro" id="IPR010982">
    <property type="entry name" value="Lambda_DNA-bd_dom_sf"/>
</dbReference>
<dbReference type="RefSeq" id="WP_306101606.1">
    <property type="nucleotide sequence ID" value="NZ_CP162601.1"/>
</dbReference>
<evidence type="ECO:0000256" key="3">
    <source>
        <dbReference type="ARBA" id="ARBA00023125"/>
    </source>
</evidence>
<keyword evidence="1" id="KW-0678">Repressor</keyword>
<dbReference type="Gene3D" id="1.10.260.40">
    <property type="entry name" value="lambda repressor-like DNA-binding domains"/>
    <property type="match status" value="1"/>
</dbReference>
<dbReference type="EMBL" id="CP162601">
    <property type="protein sequence ID" value="XDK26226.1"/>
    <property type="molecule type" value="Genomic_DNA"/>
</dbReference>
<evidence type="ECO:0000256" key="1">
    <source>
        <dbReference type="ARBA" id="ARBA00022491"/>
    </source>
</evidence>
<keyword evidence="4" id="KW-0804">Transcription</keyword>
<reference evidence="6" key="1">
    <citation type="submission" date="2024-07" db="EMBL/GenBank/DDBJ databases">
        <title>Genome Analysis of a Potential Novel Vibrio Species Secreting pH- and Thermo-stable Alginate Lyase and its Application in Producing Alginate Oligosaccharides.</title>
        <authorList>
            <person name="Huang H."/>
            <person name="Bao K."/>
        </authorList>
    </citation>
    <scope>NUCLEOTIDE SEQUENCE</scope>
    <source>
        <strain evidence="6">HB236076</strain>
    </source>
</reference>
<sequence>MNKINKKNITAADVANYVGVSRSAVSRALTPGASIDEKKRQAIIAAAHKLGYQPNLFARTLSTPLQYKRSNLVAILVSDFSNPYQSFLFETLSDTLQQQGKQPVLVNVRQHHDLASSILRLSGYQVDGVIAIVGSLPVESFEQCLQLSLPLVTLGRADESGRVPSVQTDNYQAGVIAANHLLSKGFTELGYIAGRVDGSASNERWQGFSDTVSAATGRSPDLLQAQRYSYHAGYDVGKLNAPRLSQWQGVFCASDALALGLMDACRQVHQIAIPQRLSIVGCDDIPQAKWSGYQLTTVAQPVQAISLQVMETLKQMWSSTSVEAINAQVRLAPELMIRQT</sequence>
<dbReference type="SUPFAM" id="SSF53822">
    <property type="entry name" value="Periplasmic binding protein-like I"/>
    <property type="match status" value="1"/>
</dbReference>
<evidence type="ECO:0000256" key="4">
    <source>
        <dbReference type="ARBA" id="ARBA00023163"/>
    </source>
</evidence>
<dbReference type="InterPro" id="IPR000843">
    <property type="entry name" value="HTH_LacI"/>
</dbReference>
<evidence type="ECO:0000256" key="2">
    <source>
        <dbReference type="ARBA" id="ARBA00023015"/>
    </source>
</evidence>
<name>A0AB39HIV5_9VIBR</name>
<dbReference type="GO" id="GO:0000976">
    <property type="term" value="F:transcription cis-regulatory region binding"/>
    <property type="evidence" value="ECO:0007669"/>
    <property type="project" value="TreeGrafter"/>
</dbReference>
<dbReference type="CDD" id="cd01392">
    <property type="entry name" value="HTH_LacI"/>
    <property type="match status" value="1"/>
</dbReference>
<protein>
    <submittedName>
        <fullName evidence="6">LacI family DNA-binding transcriptional regulator</fullName>
    </submittedName>
</protein>
<keyword evidence="2" id="KW-0805">Transcription regulation</keyword>
<dbReference type="Gene3D" id="3.40.50.2300">
    <property type="match status" value="2"/>
</dbReference>
<dbReference type="Pfam" id="PF13377">
    <property type="entry name" value="Peripla_BP_3"/>
    <property type="match status" value="1"/>
</dbReference>
<dbReference type="GO" id="GO:0003700">
    <property type="term" value="F:DNA-binding transcription factor activity"/>
    <property type="evidence" value="ECO:0007669"/>
    <property type="project" value="TreeGrafter"/>
</dbReference>
<evidence type="ECO:0000259" key="5">
    <source>
        <dbReference type="PROSITE" id="PS50932"/>
    </source>
</evidence>
<dbReference type="InterPro" id="IPR046335">
    <property type="entry name" value="LacI/GalR-like_sensor"/>
</dbReference>
<dbReference type="AlphaFoldDB" id="A0AB39HIV5"/>
<dbReference type="Pfam" id="PF00356">
    <property type="entry name" value="LacI"/>
    <property type="match status" value="1"/>
</dbReference>
<dbReference type="PROSITE" id="PS50932">
    <property type="entry name" value="HTH_LACI_2"/>
    <property type="match status" value="1"/>
</dbReference>
<dbReference type="PANTHER" id="PTHR30146:SF95">
    <property type="entry name" value="RIBOSE OPERON REPRESSOR"/>
    <property type="match status" value="1"/>
</dbReference>
<proteinExistence type="predicted"/>
<accession>A0AB39HIV5</accession>